<feature type="compositionally biased region" description="Basic and acidic residues" evidence="4">
    <location>
        <begin position="177"/>
        <end position="187"/>
    </location>
</feature>
<dbReference type="GO" id="GO:0003700">
    <property type="term" value="F:DNA-binding transcription factor activity"/>
    <property type="evidence" value="ECO:0007669"/>
    <property type="project" value="InterPro"/>
</dbReference>
<comment type="caution">
    <text evidence="6">The sequence shown here is derived from an EMBL/GenBank/DDBJ whole genome shotgun (WGS) entry which is preliminary data.</text>
</comment>
<dbReference type="SUPFAM" id="SSF46785">
    <property type="entry name" value="Winged helix' DNA-binding domain"/>
    <property type="match status" value="1"/>
</dbReference>
<dbReference type="Gene3D" id="1.10.10.10">
    <property type="entry name" value="Winged helix-like DNA-binding domain superfamily/Winged helix DNA-binding domain"/>
    <property type="match status" value="1"/>
</dbReference>
<dbReference type="SMART" id="SM00347">
    <property type="entry name" value="HTH_MARR"/>
    <property type="match status" value="1"/>
</dbReference>
<dbReference type="InterPro" id="IPR036388">
    <property type="entry name" value="WH-like_DNA-bd_sf"/>
</dbReference>
<dbReference type="PANTHER" id="PTHR35790">
    <property type="entry name" value="HTH-TYPE TRANSCRIPTIONAL REGULATOR PCHR"/>
    <property type="match status" value="1"/>
</dbReference>
<dbReference type="Proteomes" id="UP000246635">
    <property type="component" value="Unassembled WGS sequence"/>
</dbReference>
<dbReference type="InterPro" id="IPR036390">
    <property type="entry name" value="WH_DNA-bd_sf"/>
</dbReference>
<keyword evidence="3" id="KW-0804">Transcription</keyword>
<gene>
    <name evidence="6" type="ORF">DFQ01_108180</name>
</gene>
<feature type="domain" description="HTH marR-type" evidence="5">
    <location>
        <begin position="45"/>
        <end position="148"/>
    </location>
</feature>
<evidence type="ECO:0000256" key="4">
    <source>
        <dbReference type="SAM" id="MobiDB-lite"/>
    </source>
</evidence>
<reference evidence="6 7" key="1">
    <citation type="submission" date="2018-05" db="EMBL/GenBank/DDBJ databases">
        <title>Genomic Encyclopedia of Type Strains, Phase III (KMG-III): the genomes of soil and plant-associated and newly described type strains.</title>
        <authorList>
            <person name="Whitman W."/>
        </authorList>
    </citation>
    <scope>NUCLEOTIDE SEQUENCE [LARGE SCALE GENOMIC DNA]</scope>
    <source>
        <strain evidence="6 7">CECT 5696</strain>
    </source>
</reference>
<evidence type="ECO:0000256" key="1">
    <source>
        <dbReference type="ARBA" id="ARBA00023015"/>
    </source>
</evidence>
<dbReference type="AlphaFoldDB" id="A0A2V2Z2M2"/>
<evidence type="ECO:0000313" key="6">
    <source>
        <dbReference type="EMBL" id="PWW02901.1"/>
    </source>
</evidence>
<keyword evidence="2" id="KW-0238">DNA-binding</keyword>
<protein>
    <recommendedName>
        <fullName evidence="5">HTH marR-type domain-containing protein</fullName>
    </recommendedName>
</protein>
<dbReference type="GO" id="GO:0003677">
    <property type="term" value="F:DNA binding"/>
    <property type="evidence" value="ECO:0007669"/>
    <property type="project" value="UniProtKB-KW"/>
</dbReference>
<dbReference type="InterPro" id="IPR000835">
    <property type="entry name" value="HTH_MarR-typ"/>
</dbReference>
<evidence type="ECO:0000259" key="5">
    <source>
        <dbReference type="SMART" id="SM00347"/>
    </source>
</evidence>
<dbReference type="RefSeq" id="WP_110044377.1">
    <property type="nucleotide sequence ID" value="NZ_CP054612.1"/>
</dbReference>
<feature type="region of interest" description="Disordered" evidence="4">
    <location>
        <begin position="177"/>
        <end position="198"/>
    </location>
</feature>
<keyword evidence="1" id="KW-0805">Transcription regulation</keyword>
<accession>A0A2V2Z2M2</accession>
<dbReference type="OrthoDB" id="5358347at2"/>
<dbReference type="EMBL" id="QGTQ01000008">
    <property type="protein sequence ID" value="PWW02901.1"/>
    <property type="molecule type" value="Genomic_DNA"/>
</dbReference>
<evidence type="ECO:0000313" key="7">
    <source>
        <dbReference type="Proteomes" id="UP000246635"/>
    </source>
</evidence>
<sequence length="232" mass="26599">MINHSDKERFIRDIIDSIGLTVRRYQTEDDEEKQWLIQNSTTDELKVVMQEMSVMMLSVLEAIGNLEPVNGITVSKEVGISKGSVSKVTRKLIDKKVIQIDYLPNNKKEVLFRTTELGRAVYQLHHALHERINSGVHRFLHRYSADELQFLGGILRESLHTSWLIPESDMEVHQPVEQDVPVHDDTNRTTPSPPSDKEDMQQIVAILNQLGSRDLKKAKAILTDVFVAEYEE</sequence>
<proteinExistence type="predicted"/>
<evidence type="ECO:0000256" key="3">
    <source>
        <dbReference type="ARBA" id="ARBA00023163"/>
    </source>
</evidence>
<evidence type="ECO:0000256" key="2">
    <source>
        <dbReference type="ARBA" id="ARBA00023125"/>
    </source>
</evidence>
<dbReference type="PANTHER" id="PTHR35790:SF4">
    <property type="entry name" value="HTH-TYPE TRANSCRIPTIONAL REGULATOR PCHR"/>
    <property type="match status" value="1"/>
</dbReference>
<keyword evidence="7" id="KW-1185">Reference proteome</keyword>
<dbReference type="InterPro" id="IPR052067">
    <property type="entry name" value="Metal_resp_HTH_trans_reg"/>
</dbReference>
<name>A0A2V2Z2M2_9BACL</name>
<organism evidence="6 7">
    <name type="scientific">Paenibacillus cellulosilyticus</name>
    <dbReference type="NCBI Taxonomy" id="375489"/>
    <lineage>
        <taxon>Bacteria</taxon>
        <taxon>Bacillati</taxon>
        <taxon>Bacillota</taxon>
        <taxon>Bacilli</taxon>
        <taxon>Bacillales</taxon>
        <taxon>Paenibacillaceae</taxon>
        <taxon>Paenibacillus</taxon>
    </lineage>
</organism>